<protein>
    <submittedName>
        <fullName evidence="2">Uncharacterized protein</fullName>
    </submittedName>
</protein>
<keyword evidence="3" id="KW-1185">Reference proteome</keyword>
<comment type="caution">
    <text evidence="2">The sequence shown here is derived from an EMBL/GenBank/DDBJ whole genome shotgun (WGS) entry which is preliminary data.</text>
</comment>
<evidence type="ECO:0000313" key="2">
    <source>
        <dbReference type="EMBL" id="PKI78184.1"/>
    </source>
</evidence>
<gene>
    <name evidence="2" type="ORF">CRG98_001419</name>
</gene>
<feature type="region of interest" description="Disordered" evidence="1">
    <location>
        <begin position="61"/>
        <end position="82"/>
    </location>
</feature>
<dbReference type="EMBL" id="PGOL01000059">
    <property type="protein sequence ID" value="PKI78184.1"/>
    <property type="molecule type" value="Genomic_DNA"/>
</dbReference>
<evidence type="ECO:0000313" key="3">
    <source>
        <dbReference type="Proteomes" id="UP000233551"/>
    </source>
</evidence>
<accession>A0A2I0LBX7</accession>
<dbReference type="Proteomes" id="UP000233551">
    <property type="component" value="Unassembled WGS sequence"/>
</dbReference>
<name>A0A2I0LBX7_PUNGR</name>
<dbReference type="AlphaFoldDB" id="A0A2I0LBX7"/>
<organism evidence="2 3">
    <name type="scientific">Punica granatum</name>
    <name type="common">Pomegranate</name>
    <dbReference type="NCBI Taxonomy" id="22663"/>
    <lineage>
        <taxon>Eukaryota</taxon>
        <taxon>Viridiplantae</taxon>
        <taxon>Streptophyta</taxon>
        <taxon>Embryophyta</taxon>
        <taxon>Tracheophyta</taxon>
        <taxon>Spermatophyta</taxon>
        <taxon>Magnoliopsida</taxon>
        <taxon>eudicotyledons</taxon>
        <taxon>Gunneridae</taxon>
        <taxon>Pentapetalae</taxon>
        <taxon>rosids</taxon>
        <taxon>malvids</taxon>
        <taxon>Myrtales</taxon>
        <taxon>Lythraceae</taxon>
        <taxon>Punica</taxon>
    </lineage>
</organism>
<evidence type="ECO:0000256" key="1">
    <source>
        <dbReference type="SAM" id="MobiDB-lite"/>
    </source>
</evidence>
<sequence>MNAHLAIPSPPQALLSTSLPSNCEDPPCPADMIQLEDPSHGLCLLYTSMCIRDRARAKGPLAGSYQPGMEGPRSLRGVMSRAEPEVVKGKTKLLKGGALYLFV</sequence>
<dbReference type="STRING" id="22663.A0A2I0LBX7"/>
<reference evidence="2 3" key="1">
    <citation type="submission" date="2017-11" db="EMBL/GenBank/DDBJ databases">
        <title>De-novo sequencing of pomegranate (Punica granatum L.) genome.</title>
        <authorList>
            <person name="Akparov Z."/>
            <person name="Amiraslanov A."/>
            <person name="Hajiyeva S."/>
            <person name="Abbasov M."/>
            <person name="Kaur K."/>
            <person name="Hamwieh A."/>
            <person name="Solovyev V."/>
            <person name="Salamov A."/>
            <person name="Braich B."/>
            <person name="Kosarev P."/>
            <person name="Mahmoud A."/>
            <person name="Hajiyev E."/>
            <person name="Babayeva S."/>
            <person name="Izzatullayeva V."/>
            <person name="Mammadov A."/>
            <person name="Mammadov A."/>
            <person name="Sharifova S."/>
            <person name="Ojaghi J."/>
            <person name="Eynullazada K."/>
            <person name="Bayramov B."/>
            <person name="Abdulazimova A."/>
            <person name="Shahmuradov I."/>
        </authorList>
    </citation>
    <scope>NUCLEOTIDE SEQUENCE [LARGE SCALE GENOMIC DNA]</scope>
    <source>
        <strain evidence="3">cv. AG2017</strain>
        <tissue evidence="2">Leaf</tissue>
    </source>
</reference>
<proteinExistence type="predicted"/>